<dbReference type="RefSeq" id="WP_154591960.1">
    <property type="nucleotide sequence ID" value="NZ_WLVL01000004.1"/>
</dbReference>
<dbReference type="Proteomes" id="UP000431092">
    <property type="component" value="Unassembled WGS sequence"/>
</dbReference>
<dbReference type="Gene3D" id="3.40.630.30">
    <property type="match status" value="1"/>
</dbReference>
<evidence type="ECO:0000256" key="1">
    <source>
        <dbReference type="SAM" id="MobiDB-lite"/>
    </source>
</evidence>
<dbReference type="InterPro" id="IPR000182">
    <property type="entry name" value="GNAT_dom"/>
</dbReference>
<evidence type="ECO:0000313" key="3">
    <source>
        <dbReference type="EMBL" id="MTB70584.1"/>
    </source>
</evidence>
<dbReference type="Pfam" id="PF00583">
    <property type="entry name" value="Acetyltransf_1"/>
    <property type="match status" value="1"/>
</dbReference>
<dbReference type="GO" id="GO:0016747">
    <property type="term" value="F:acyltransferase activity, transferring groups other than amino-acyl groups"/>
    <property type="evidence" value="ECO:0007669"/>
    <property type="project" value="InterPro"/>
</dbReference>
<name>A0A6I3I345_9MICO</name>
<protein>
    <submittedName>
        <fullName evidence="3">GNAT family N-acetyltransferase</fullName>
    </submittedName>
</protein>
<dbReference type="InterPro" id="IPR016181">
    <property type="entry name" value="Acyl_CoA_acyltransferase"/>
</dbReference>
<dbReference type="PROSITE" id="PS51186">
    <property type="entry name" value="GNAT"/>
    <property type="match status" value="1"/>
</dbReference>
<proteinExistence type="predicted"/>
<feature type="domain" description="N-acetyltransferase" evidence="2">
    <location>
        <begin position="3"/>
        <end position="191"/>
    </location>
</feature>
<sequence>MSYRVVPLGPDTWEPFAELVERNNGVYGGCWCIGFHPECGQRIDHRAAKRERVMTDGAHAALVIDQDGLAQGWAQYGDPEELAGIKHKRSYDQDPPPEPDWRITCIYVDRRHRGQGIARLALGGALELIAAAGGGLVEAISETTVGRQAQGRFLFSTTAELYEDHDFQRVRQVGKHAWILSRTIAPAHPAPGDPAPGDVVRSVQGAGQS</sequence>
<comment type="caution">
    <text evidence="3">The sequence shown here is derived from an EMBL/GenBank/DDBJ whole genome shotgun (WGS) entry which is preliminary data.</text>
</comment>
<evidence type="ECO:0000313" key="4">
    <source>
        <dbReference type="Proteomes" id="UP000431092"/>
    </source>
</evidence>
<dbReference type="EMBL" id="WLVL01000004">
    <property type="protein sequence ID" value="MTB70584.1"/>
    <property type="molecule type" value="Genomic_DNA"/>
</dbReference>
<feature type="region of interest" description="Disordered" evidence="1">
    <location>
        <begin position="186"/>
        <end position="209"/>
    </location>
</feature>
<dbReference type="AlphaFoldDB" id="A0A6I3I345"/>
<keyword evidence="4" id="KW-1185">Reference proteome</keyword>
<dbReference type="SUPFAM" id="SSF55729">
    <property type="entry name" value="Acyl-CoA N-acyltransferases (Nat)"/>
    <property type="match status" value="1"/>
</dbReference>
<gene>
    <name evidence="3" type="ORF">GGG17_01045</name>
</gene>
<organism evidence="3 4">
    <name type="scientific">Arsenicicoccus cauae</name>
    <dbReference type="NCBI Taxonomy" id="2663847"/>
    <lineage>
        <taxon>Bacteria</taxon>
        <taxon>Bacillati</taxon>
        <taxon>Actinomycetota</taxon>
        <taxon>Actinomycetes</taxon>
        <taxon>Micrococcales</taxon>
        <taxon>Intrasporangiaceae</taxon>
        <taxon>Arsenicicoccus</taxon>
    </lineage>
</organism>
<reference evidence="3 4" key="1">
    <citation type="submission" date="2019-11" db="EMBL/GenBank/DDBJ databases">
        <title>Whole genome sequencing identifies a novel species of the genus Arsenicicoccus isolated from human blood.</title>
        <authorList>
            <person name="Jeong J.H."/>
            <person name="Kweon O.J."/>
            <person name="Kim H.R."/>
            <person name="Kim T.-H."/>
            <person name="Ha S.-M."/>
            <person name="Lee M.-K."/>
        </authorList>
    </citation>
    <scope>NUCLEOTIDE SEQUENCE [LARGE SCALE GENOMIC DNA]</scope>
    <source>
        <strain evidence="3 4">MKL-02</strain>
    </source>
</reference>
<evidence type="ECO:0000259" key="2">
    <source>
        <dbReference type="PROSITE" id="PS51186"/>
    </source>
</evidence>
<dbReference type="CDD" id="cd04301">
    <property type="entry name" value="NAT_SF"/>
    <property type="match status" value="1"/>
</dbReference>
<accession>A0A6I3I345</accession>
<keyword evidence="3" id="KW-0808">Transferase</keyword>